<evidence type="ECO:0000313" key="2">
    <source>
        <dbReference type="EMBL" id="SDK06796.1"/>
    </source>
</evidence>
<dbReference type="STRING" id="1128970.SAMN04487935_2492"/>
<keyword evidence="3" id="KW-1185">Reference proteome</keyword>
<dbReference type="Pfam" id="PF17775">
    <property type="entry name" value="YchJ_M-like"/>
    <property type="match status" value="1"/>
</dbReference>
<dbReference type="Proteomes" id="UP000199580">
    <property type="component" value="Unassembled WGS sequence"/>
</dbReference>
<proteinExistence type="predicted"/>
<accession>A0A1G8YVK8</accession>
<dbReference type="InterPro" id="IPR032710">
    <property type="entry name" value="NTF2-like_dom_sf"/>
</dbReference>
<organism evidence="2 3">
    <name type="scientific">Flavobacterium noncentrifugens</name>
    <dbReference type="NCBI Taxonomy" id="1128970"/>
    <lineage>
        <taxon>Bacteria</taxon>
        <taxon>Pseudomonadati</taxon>
        <taxon>Bacteroidota</taxon>
        <taxon>Flavobacteriia</taxon>
        <taxon>Flavobacteriales</taxon>
        <taxon>Flavobacteriaceae</taxon>
        <taxon>Flavobacterium</taxon>
    </lineage>
</organism>
<evidence type="ECO:0000313" key="3">
    <source>
        <dbReference type="Proteomes" id="UP000199580"/>
    </source>
</evidence>
<dbReference type="PANTHER" id="PTHR33747">
    <property type="entry name" value="UPF0225 PROTEIN SCO1677"/>
    <property type="match status" value="1"/>
</dbReference>
<dbReference type="PANTHER" id="PTHR33747:SF1">
    <property type="entry name" value="ADENYLATE CYCLASE-ASSOCIATED CAP C-TERMINAL DOMAIN-CONTAINING PROTEIN"/>
    <property type="match status" value="1"/>
</dbReference>
<protein>
    <submittedName>
        <fullName evidence="2">SEC-C motif-containing protein</fullName>
    </submittedName>
</protein>
<gene>
    <name evidence="2" type="ORF">SAMN04487935_2492</name>
</gene>
<evidence type="ECO:0000259" key="1">
    <source>
        <dbReference type="Pfam" id="PF17775"/>
    </source>
</evidence>
<dbReference type="EMBL" id="FNEZ01000003">
    <property type="protein sequence ID" value="SDK06796.1"/>
    <property type="molecule type" value="Genomic_DNA"/>
</dbReference>
<sequence>MSDEKCYCCSEKLFSDCCEPFILRKQFAPTAEALMRSRYSAYATHHADYLVETTAAATRKLHKKSDILNWAKSNQWVKLEIINSSENIIEFKAHYIDNQFKAHIHHERSKFIRADNHWFYSDFE</sequence>
<dbReference type="OrthoDB" id="21421at2"/>
<dbReference type="SUPFAM" id="SSF54427">
    <property type="entry name" value="NTF2-like"/>
    <property type="match status" value="1"/>
</dbReference>
<reference evidence="2 3" key="1">
    <citation type="submission" date="2016-10" db="EMBL/GenBank/DDBJ databases">
        <authorList>
            <person name="de Groot N.N."/>
        </authorList>
    </citation>
    <scope>NUCLEOTIDE SEQUENCE [LARGE SCALE GENOMIC DNA]</scope>
    <source>
        <strain evidence="2 3">CGMCC 1.10076</strain>
    </source>
</reference>
<dbReference type="Gene3D" id="3.10.450.50">
    <property type="match status" value="1"/>
</dbReference>
<dbReference type="AlphaFoldDB" id="A0A1G8YVK8"/>
<feature type="domain" description="YchJ-like middle NTF2-like" evidence="1">
    <location>
        <begin position="30"/>
        <end position="122"/>
    </location>
</feature>
<dbReference type="InterPro" id="IPR048469">
    <property type="entry name" value="YchJ-like_M"/>
</dbReference>
<dbReference type="RefSeq" id="WP_091395915.1">
    <property type="nucleotide sequence ID" value="NZ_BKAI01000006.1"/>
</dbReference>
<name>A0A1G8YVK8_9FLAO</name>